<keyword evidence="2" id="KW-1185">Reference proteome</keyword>
<sequence>MPLIAGLHNGPPAKPPTPFHRAIPPLFFLFNCAFLTWAGLPKAIWYQITHPNPIGLISPWAWRDLVLQYGFSKLLRFVDSMYSKYKDPLVKLANGRILEVGAGSGLTVKYYDSSKVVELVAIEPVEDLRVELNQAVSAAGLREKTTIIPFGIDERAKLAGAGVTESSFDTIVLVQVLCSVPNPKEQIQYLQSLLKPGGQILMDATFLIPHEIGRLVKE</sequence>
<protein>
    <recommendedName>
        <fullName evidence="3">Methyltransferase type 11 domain-containing protein</fullName>
    </recommendedName>
</protein>
<accession>A0AAN6GKU0</accession>
<dbReference type="EMBL" id="JAPDMZ010000192">
    <property type="protein sequence ID" value="KAK0546462.1"/>
    <property type="molecule type" value="Genomic_DNA"/>
</dbReference>
<evidence type="ECO:0008006" key="3">
    <source>
        <dbReference type="Google" id="ProtNLM"/>
    </source>
</evidence>
<proteinExistence type="predicted"/>
<dbReference type="PANTHER" id="PTHR45036">
    <property type="entry name" value="METHYLTRANSFERASE LIKE 7B"/>
    <property type="match status" value="1"/>
</dbReference>
<name>A0AAN6GKU0_9BASI</name>
<dbReference type="InterPro" id="IPR052356">
    <property type="entry name" value="Thiol_S-MT"/>
</dbReference>
<dbReference type="Gene3D" id="3.40.50.150">
    <property type="entry name" value="Vaccinia Virus protein VP39"/>
    <property type="match status" value="1"/>
</dbReference>
<comment type="caution">
    <text evidence="1">The sequence shown here is derived from an EMBL/GenBank/DDBJ whole genome shotgun (WGS) entry which is preliminary data.</text>
</comment>
<dbReference type="InterPro" id="IPR029063">
    <property type="entry name" value="SAM-dependent_MTases_sf"/>
</dbReference>
<dbReference type="CDD" id="cd02440">
    <property type="entry name" value="AdoMet_MTases"/>
    <property type="match status" value="1"/>
</dbReference>
<dbReference type="Proteomes" id="UP001176517">
    <property type="component" value="Unassembled WGS sequence"/>
</dbReference>
<evidence type="ECO:0000313" key="1">
    <source>
        <dbReference type="EMBL" id="KAK0546462.1"/>
    </source>
</evidence>
<gene>
    <name evidence="1" type="ORF">OC846_005259</name>
</gene>
<dbReference type="Pfam" id="PF13489">
    <property type="entry name" value="Methyltransf_23"/>
    <property type="match status" value="1"/>
</dbReference>
<reference evidence="1" key="1">
    <citation type="journal article" date="2023" name="PhytoFront">
        <title>Draft Genome Resources of Seven Strains of Tilletia horrida, Causal Agent of Kernel Smut of Rice.</title>
        <authorList>
            <person name="Khanal S."/>
            <person name="Antony Babu S."/>
            <person name="Zhou X.G."/>
        </authorList>
    </citation>
    <scope>NUCLEOTIDE SEQUENCE</scope>
    <source>
        <strain evidence="1">TX6</strain>
    </source>
</reference>
<dbReference type="AlphaFoldDB" id="A0AAN6GKU0"/>
<evidence type="ECO:0000313" key="2">
    <source>
        <dbReference type="Proteomes" id="UP001176517"/>
    </source>
</evidence>
<dbReference type="SUPFAM" id="SSF53335">
    <property type="entry name" value="S-adenosyl-L-methionine-dependent methyltransferases"/>
    <property type="match status" value="1"/>
</dbReference>
<dbReference type="PANTHER" id="PTHR45036:SF1">
    <property type="entry name" value="METHYLTRANSFERASE LIKE 7A"/>
    <property type="match status" value="1"/>
</dbReference>
<organism evidence="1 2">
    <name type="scientific">Tilletia horrida</name>
    <dbReference type="NCBI Taxonomy" id="155126"/>
    <lineage>
        <taxon>Eukaryota</taxon>
        <taxon>Fungi</taxon>
        <taxon>Dikarya</taxon>
        <taxon>Basidiomycota</taxon>
        <taxon>Ustilaginomycotina</taxon>
        <taxon>Exobasidiomycetes</taxon>
        <taxon>Tilletiales</taxon>
        <taxon>Tilletiaceae</taxon>
        <taxon>Tilletia</taxon>
    </lineage>
</organism>